<comment type="similarity">
    <text evidence="2 9">Belongs to the glycosyl hydrolase 28 family.</text>
</comment>
<dbReference type="Pfam" id="PF00295">
    <property type="entry name" value="Glyco_hydro_28"/>
    <property type="match status" value="1"/>
</dbReference>
<dbReference type="SUPFAM" id="SSF51126">
    <property type="entry name" value="Pectin lyase-like"/>
    <property type="match status" value="1"/>
</dbReference>
<keyword evidence="6 9" id="KW-0326">Glycosidase</keyword>
<feature type="signal peptide" evidence="11">
    <location>
        <begin position="1"/>
        <end position="38"/>
    </location>
</feature>
<dbReference type="CAZy" id="GH28">
    <property type="family name" value="Glycoside Hydrolase Family 28"/>
</dbReference>
<dbReference type="FunFam" id="2.160.20.10:FF:000004">
    <property type="entry name" value="Pectin lyase-like superfamily protein"/>
    <property type="match status" value="1"/>
</dbReference>
<dbReference type="InterPro" id="IPR000743">
    <property type="entry name" value="Glyco_hydro_28"/>
</dbReference>
<feature type="compositionally biased region" description="Pro residues" evidence="10">
    <location>
        <begin position="406"/>
        <end position="416"/>
    </location>
</feature>
<feature type="active site" evidence="8">
    <location>
        <position position="250"/>
    </location>
</feature>
<dbReference type="GO" id="GO:0005975">
    <property type="term" value="P:carbohydrate metabolic process"/>
    <property type="evidence" value="ECO:0007669"/>
    <property type="project" value="InterPro"/>
</dbReference>
<evidence type="ECO:0000256" key="4">
    <source>
        <dbReference type="ARBA" id="ARBA00022525"/>
    </source>
</evidence>
<evidence type="ECO:0000313" key="12">
    <source>
        <dbReference type="EMBL" id="ADP09681.1"/>
    </source>
</evidence>
<accession>E3VSV7</accession>
<comment type="subcellular location">
    <subcellularLocation>
        <location evidence="1">Secreted</location>
        <location evidence="1">Cell wall</location>
    </subcellularLocation>
</comment>
<name>E3VSV7_CUCPE</name>
<dbReference type="InterPro" id="IPR011050">
    <property type="entry name" value="Pectin_lyase_fold/virulence"/>
</dbReference>
<evidence type="ECO:0000256" key="11">
    <source>
        <dbReference type="SAM" id="SignalP"/>
    </source>
</evidence>
<keyword evidence="7" id="KW-0961">Cell wall biogenesis/degradation</keyword>
<feature type="region of interest" description="Disordered" evidence="10">
    <location>
        <begin position="390"/>
        <end position="416"/>
    </location>
</feature>
<reference evidence="12" key="1">
    <citation type="submission" date="2010-09" db="EMBL/GenBank/DDBJ databases">
        <title>Cloning and characterization of a polygalacturonase gene (CpPG1) differentially regulated during pollen development in zucchini (Cucurbita pepo).</title>
        <authorList>
            <person name="Carvajal F."/>
            <person name="Rosales R."/>
            <person name="Garrido D."/>
        </authorList>
    </citation>
    <scope>NUCLEOTIDE SEQUENCE</scope>
</reference>
<keyword evidence="11" id="KW-0732">Signal</keyword>
<proteinExistence type="evidence at transcript level"/>
<keyword evidence="3" id="KW-0134">Cell wall</keyword>
<evidence type="ECO:0000256" key="5">
    <source>
        <dbReference type="ARBA" id="ARBA00022801"/>
    </source>
</evidence>
<gene>
    <name evidence="12" type="primary">PG1</name>
</gene>
<evidence type="ECO:0000256" key="3">
    <source>
        <dbReference type="ARBA" id="ARBA00022512"/>
    </source>
</evidence>
<evidence type="ECO:0000256" key="9">
    <source>
        <dbReference type="RuleBase" id="RU361169"/>
    </source>
</evidence>
<dbReference type="PROSITE" id="PS00502">
    <property type="entry name" value="POLYGALACTURONASE"/>
    <property type="match status" value="1"/>
</dbReference>
<dbReference type="SMART" id="SM00710">
    <property type="entry name" value="PbH1"/>
    <property type="match status" value="5"/>
</dbReference>
<evidence type="ECO:0000256" key="1">
    <source>
        <dbReference type="ARBA" id="ARBA00004191"/>
    </source>
</evidence>
<dbReference type="InterPro" id="IPR006626">
    <property type="entry name" value="PbH1"/>
</dbReference>
<dbReference type="InterPro" id="IPR012334">
    <property type="entry name" value="Pectin_lyas_fold"/>
</dbReference>
<dbReference type="Gene3D" id="2.160.20.10">
    <property type="entry name" value="Single-stranded right-handed beta-helix, Pectin lyase-like"/>
    <property type="match status" value="1"/>
</dbReference>
<evidence type="ECO:0000256" key="7">
    <source>
        <dbReference type="ARBA" id="ARBA00023316"/>
    </source>
</evidence>
<evidence type="ECO:0000256" key="6">
    <source>
        <dbReference type="ARBA" id="ARBA00023295"/>
    </source>
</evidence>
<evidence type="ECO:0000256" key="10">
    <source>
        <dbReference type="SAM" id="MobiDB-lite"/>
    </source>
</evidence>
<keyword evidence="4" id="KW-0964">Secreted</keyword>
<feature type="chain" id="PRO_5003182824" evidence="11">
    <location>
        <begin position="39"/>
        <end position="416"/>
    </location>
</feature>
<protein>
    <submittedName>
        <fullName evidence="12">Polygalacturonase</fullName>
    </submittedName>
</protein>
<dbReference type="EMBL" id="HQ232488">
    <property type="protein sequence ID" value="ADP09681.1"/>
    <property type="molecule type" value="mRNA"/>
</dbReference>
<dbReference type="GO" id="GO:0071555">
    <property type="term" value="P:cell wall organization"/>
    <property type="evidence" value="ECO:0007669"/>
    <property type="project" value="UniProtKB-KW"/>
</dbReference>
<organism evidence="12">
    <name type="scientific">Cucurbita pepo</name>
    <name type="common">Vegetable marrow</name>
    <name type="synonym">Summer squash</name>
    <dbReference type="NCBI Taxonomy" id="3663"/>
    <lineage>
        <taxon>Eukaryota</taxon>
        <taxon>Viridiplantae</taxon>
        <taxon>Streptophyta</taxon>
        <taxon>Embryophyta</taxon>
        <taxon>Tracheophyta</taxon>
        <taxon>Spermatophyta</taxon>
        <taxon>Magnoliopsida</taxon>
        <taxon>eudicotyledons</taxon>
        <taxon>Gunneridae</taxon>
        <taxon>Pentapetalae</taxon>
        <taxon>rosids</taxon>
        <taxon>fabids</taxon>
        <taxon>Cucurbitales</taxon>
        <taxon>Cucurbitaceae</taxon>
        <taxon>Cucurbiteae</taxon>
        <taxon>Cucurbita</taxon>
    </lineage>
</organism>
<dbReference type="PANTHER" id="PTHR31375">
    <property type="match status" value="1"/>
</dbReference>
<sequence>MVEGTGELERMGLLSKFMALIPLLLLLVSNATVGATSGVFDITTFGAKPNADATQALADAWKEACASATPSKVLVPKGTYQLGESRLKGPCKSPIELLVEGTLQASPTDTEGDGLLVMEYIDHLTLSGTGVFDGQGKAGWEKNDCHLKKECKKLPMNLKFNFITNSIVKDITSLDSKNFHINVLAGKNLTFDHLKITAPHNSPNTDGIHLGDSEDVYILNTAIATGDDCISVGYTNRKITISDVTCGPGHGISIGSLGKYKTEKEVVGVTVKKCKLIGTTNGVRIKSWPDSAVSYPASDMHFEDIEMENVANPIIIDQEYCPWNQCNRKVPSAIKISKVSFKNIRGTSSTPVAVKLVCSKSNPCEGVEIADIDLTYSGKEGPAVSECSNVKPTISGKQNPPICAKPAPPETTPSTD</sequence>
<dbReference type="GO" id="GO:0004650">
    <property type="term" value="F:polygalacturonase activity"/>
    <property type="evidence" value="ECO:0007669"/>
    <property type="project" value="InterPro"/>
</dbReference>
<keyword evidence="5 9" id="KW-0378">Hydrolase</keyword>
<evidence type="ECO:0000256" key="2">
    <source>
        <dbReference type="ARBA" id="ARBA00008834"/>
    </source>
</evidence>
<evidence type="ECO:0000256" key="8">
    <source>
        <dbReference type="PROSITE-ProRule" id="PRU10052"/>
    </source>
</evidence>
<dbReference type="AlphaFoldDB" id="E3VSV7"/>